<protein>
    <submittedName>
        <fullName evidence="1">Uncharacterized protein</fullName>
    </submittedName>
</protein>
<dbReference type="Proteomes" id="UP000602510">
    <property type="component" value="Unassembled WGS sequence"/>
</dbReference>
<reference evidence="1" key="1">
    <citation type="submission" date="2020-04" db="EMBL/GenBank/DDBJ databases">
        <title>Hybrid Assembly of Korean Phytophthora infestans isolates.</title>
        <authorList>
            <person name="Prokchorchik M."/>
            <person name="Lee Y."/>
            <person name="Seo J."/>
            <person name="Cho J.-H."/>
            <person name="Park Y.-E."/>
            <person name="Jang D.-C."/>
            <person name="Im J.-S."/>
            <person name="Choi J.-G."/>
            <person name="Park H.-J."/>
            <person name="Lee G.-B."/>
            <person name="Lee Y.-G."/>
            <person name="Hong S.-Y."/>
            <person name="Cho K."/>
            <person name="Sohn K.H."/>
        </authorList>
    </citation>
    <scope>NUCLEOTIDE SEQUENCE</scope>
    <source>
        <strain evidence="1">KR_1_A1</strain>
    </source>
</reference>
<gene>
    <name evidence="1" type="ORF">GN244_ATG00947</name>
</gene>
<sequence length="74" mass="8002">MLRTVGIDPSDLDSEPRVLMGLFGATSFSRACDAELAADADDFKSLLGTLRVDRGHQFPAACALQCKLPGRLHR</sequence>
<dbReference type="EMBL" id="WSZM01000015">
    <property type="protein sequence ID" value="KAF4046557.1"/>
    <property type="molecule type" value="Genomic_DNA"/>
</dbReference>
<keyword evidence="2" id="KW-1185">Reference proteome</keyword>
<comment type="caution">
    <text evidence="1">The sequence shown here is derived from an EMBL/GenBank/DDBJ whole genome shotgun (WGS) entry which is preliminary data.</text>
</comment>
<proteinExistence type="predicted"/>
<name>A0A833SDN0_PHYIN</name>
<dbReference type="AlphaFoldDB" id="A0A833SDN0"/>
<evidence type="ECO:0000313" key="1">
    <source>
        <dbReference type="EMBL" id="KAF4046557.1"/>
    </source>
</evidence>
<organism evidence="1 2">
    <name type="scientific">Phytophthora infestans</name>
    <name type="common">Potato late blight agent</name>
    <name type="synonym">Botrytis infestans</name>
    <dbReference type="NCBI Taxonomy" id="4787"/>
    <lineage>
        <taxon>Eukaryota</taxon>
        <taxon>Sar</taxon>
        <taxon>Stramenopiles</taxon>
        <taxon>Oomycota</taxon>
        <taxon>Peronosporomycetes</taxon>
        <taxon>Peronosporales</taxon>
        <taxon>Peronosporaceae</taxon>
        <taxon>Phytophthora</taxon>
    </lineage>
</organism>
<accession>A0A833SDN0</accession>
<evidence type="ECO:0000313" key="2">
    <source>
        <dbReference type="Proteomes" id="UP000602510"/>
    </source>
</evidence>